<name>A0A437MDD3_9PROT</name>
<evidence type="ECO:0000313" key="2">
    <source>
        <dbReference type="Proteomes" id="UP000282957"/>
    </source>
</evidence>
<gene>
    <name evidence="1" type="ORF">EOD42_15870</name>
</gene>
<sequence length="67" mass="6950">MHVSYPSLPEGTGEEVASSPQAIQACIASLAAEAFELGHTRAAQVLSLAAALLAQAEVWEKTGKREG</sequence>
<dbReference type="EMBL" id="SACL01000005">
    <property type="protein sequence ID" value="RVT95674.1"/>
    <property type="molecule type" value="Genomic_DNA"/>
</dbReference>
<protein>
    <submittedName>
        <fullName evidence="1">Uncharacterized protein</fullName>
    </submittedName>
</protein>
<comment type="caution">
    <text evidence="1">The sequence shown here is derived from an EMBL/GenBank/DDBJ whole genome shotgun (WGS) entry which is preliminary data.</text>
</comment>
<proteinExistence type="predicted"/>
<organism evidence="1 2">
    <name type="scientific">Rhodovarius crocodyli</name>
    <dbReference type="NCBI Taxonomy" id="1979269"/>
    <lineage>
        <taxon>Bacteria</taxon>
        <taxon>Pseudomonadati</taxon>
        <taxon>Pseudomonadota</taxon>
        <taxon>Alphaproteobacteria</taxon>
        <taxon>Acetobacterales</taxon>
        <taxon>Roseomonadaceae</taxon>
        <taxon>Rhodovarius</taxon>
    </lineage>
</organism>
<dbReference type="AlphaFoldDB" id="A0A437MDD3"/>
<evidence type="ECO:0000313" key="1">
    <source>
        <dbReference type="EMBL" id="RVT95674.1"/>
    </source>
</evidence>
<dbReference type="RefSeq" id="WP_127788534.1">
    <property type="nucleotide sequence ID" value="NZ_SACL01000005.1"/>
</dbReference>
<keyword evidence="2" id="KW-1185">Reference proteome</keyword>
<dbReference type="Proteomes" id="UP000282957">
    <property type="component" value="Unassembled WGS sequence"/>
</dbReference>
<reference evidence="1 2" key="1">
    <citation type="submission" date="2019-01" db="EMBL/GenBank/DDBJ databases">
        <authorList>
            <person name="Chen W.-M."/>
        </authorList>
    </citation>
    <scope>NUCLEOTIDE SEQUENCE [LARGE SCALE GENOMIC DNA]</scope>
    <source>
        <strain evidence="1 2">CCP-6</strain>
    </source>
</reference>
<dbReference type="OrthoDB" id="9938631at2"/>
<accession>A0A437MDD3</accession>